<dbReference type="AlphaFoldDB" id="A0A7N0UK32"/>
<sequence length="64" mass="7324">MYKCIHQIITASNCYRMGVSSESDRIPPRASFLGLLGLRIRLSGRICWRMIFDDHRASKLLVLG</sequence>
<protein>
    <submittedName>
        <fullName evidence="1">Uncharacterized protein</fullName>
    </submittedName>
</protein>
<dbReference type="Proteomes" id="UP000594263">
    <property type="component" value="Unplaced"/>
</dbReference>
<evidence type="ECO:0000313" key="1">
    <source>
        <dbReference type="EnsemblPlants" id="Kaladp0069s0064.1.v1.1.CDS.1"/>
    </source>
</evidence>
<accession>A0A7N0UK32</accession>
<evidence type="ECO:0000313" key="2">
    <source>
        <dbReference type="Proteomes" id="UP000594263"/>
    </source>
</evidence>
<proteinExistence type="predicted"/>
<organism evidence="1 2">
    <name type="scientific">Kalanchoe fedtschenkoi</name>
    <name type="common">Lavender scallops</name>
    <name type="synonym">South American air plant</name>
    <dbReference type="NCBI Taxonomy" id="63787"/>
    <lineage>
        <taxon>Eukaryota</taxon>
        <taxon>Viridiplantae</taxon>
        <taxon>Streptophyta</taxon>
        <taxon>Embryophyta</taxon>
        <taxon>Tracheophyta</taxon>
        <taxon>Spermatophyta</taxon>
        <taxon>Magnoliopsida</taxon>
        <taxon>eudicotyledons</taxon>
        <taxon>Gunneridae</taxon>
        <taxon>Pentapetalae</taxon>
        <taxon>Saxifragales</taxon>
        <taxon>Crassulaceae</taxon>
        <taxon>Kalanchoe</taxon>
    </lineage>
</organism>
<dbReference type="EnsemblPlants" id="Kaladp0069s0064.1.v1.1">
    <property type="protein sequence ID" value="Kaladp0069s0064.1.v1.1.CDS.1"/>
    <property type="gene ID" value="Kaladp0069s0064.v1.1"/>
</dbReference>
<dbReference type="Gramene" id="Kaladp0069s0064.1.v1.1">
    <property type="protein sequence ID" value="Kaladp0069s0064.1.v1.1.CDS.1"/>
    <property type="gene ID" value="Kaladp0069s0064.v1.1"/>
</dbReference>
<name>A0A7N0UK32_KALFE</name>
<reference evidence="1" key="1">
    <citation type="submission" date="2021-01" db="UniProtKB">
        <authorList>
            <consortium name="EnsemblPlants"/>
        </authorList>
    </citation>
    <scope>IDENTIFICATION</scope>
</reference>
<keyword evidence="2" id="KW-1185">Reference proteome</keyword>